<dbReference type="Gene3D" id="3.40.50.1820">
    <property type="entry name" value="alpha/beta hydrolase"/>
    <property type="match status" value="1"/>
</dbReference>
<name>A0A7X0IN25_9HYPH</name>
<dbReference type="EMBL" id="JACHBG010000001">
    <property type="protein sequence ID" value="MBB6482822.1"/>
    <property type="molecule type" value="Genomic_DNA"/>
</dbReference>
<proteinExistence type="predicted"/>
<dbReference type="Proteomes" id="UP000565576">
    <property type="component" value="Unassembled WGS sequence"/>
</dbReference>
<dbReference type="InterPro" id="IPR002925">
    <property type="entry name" value="Dienelactn_hydro"/>
</dbReference>
<evidence type="ECO:0000313" key="3">
    <source>
        <dbReference type="Proteomes" id="UP000565576"/>
    </source>
</evidence>
<dbReference type="PANTHER" id="PTHR46623:SF6">
    <property type="entry name" value="ALPHA_BETA-HYDROLASES SUPERFAMILY PROTEIN"/>
    <property type="match status" value="1"/>
</dbReference>
<dbReference type="InterPro" id="IPR029058">
    <property type="entry name" value="AB_hydrolase_fold"/>
</dbReference>
<dbReference type="InterPro" id="IPR006311">
    <property type="entry name" value="TAT_signal"/>
</dbReference>
<dbReference type="Pfam" id="PF01738">
    <property type="entry name" value="DLH"/>
    <property type="match status" value="1"/>
</dbReference>
<dbReference type="SUPFAM" id="SSF53474">
    <property type="entry name" value="alpha/beta-Hydrolases"/>
    <property type="match status" value="1"/>
</dbReference>
<evidence type="ECO:0000259" key="1">
    <source>
        <dbReference type="Pfam" id="PF01738"/>
    </source>
</evidence>
<dbReference type="InterPro" id="IPR051049">
    <property type="entry name" value="Dienelactone_hydrolase-like"/>
</dbReference>
<dbReference type="AlphaFoldDB" id="A0A7X0IN25"/>
<protein>
    <submittedName>
        <fullName evidence="2">Carboxymethylenebutenolidase</fullName>
        <ecNumber evidence="2">3.1.1.45</ecNumber>
    </submittedName>
</protein>
<dbReference type="EC" id="3.1.1.45" evidence="2"/>
<keyword evidence="2" id="KW-0378">Hydrolase</keyword>
<dbReference type="RefSeq" id="WP_184700680.1">
    <property type="nucleotide sequence ID" value="NZ_JACHBG010000001.1"/>
</dbReference>
<gene>
    <name evidence="2" type="ORF">GGD46_000065</name>
</gene>
<evidence type="ECO:0000313" key="2">
    <source>
        <dbReference type="EMBL" id="MBB6482822.1"/>
    </source>
</evidence>
<dbReference type="GO" id="GO:0008806">
    <property type="term" value="F:carboxymethylenebutenolidase activity"/>
    <property type="evidence" value="ECO:0007669"/>
    <property type="project" value="UniProtKB-EC"/>
</dbReference>
<reference evidence="2 3" key="1">
    <citation type="submission" date="2020-08" db="EMBL/GenBank/DDBJ databases">
        <title>Genomic Encyclopedia of Type Strains, Phase IV (KMG-V): Genome sequencing to study the core and pangenomes of soil and plant-associated prokaryotes.</title>
        <authorList>
            <person name="Whitman W."/>
        </authorList>
    </citation>
    <scope>NUCLEOTIDE SEQUENCE [LARGE SCALE GENOMIC DNA]</scope>
    <source>
        <strain evidence="2 3">SEMIA 4060</strain>
    </source>
</reference>
<accession>A0A7X0IN25</accession>
<feature type="domain" description="Dienelactone hydrolase" evidence="1">
    <location>
        <begin position="81"/>
        <end position="291"/>
    </location>
</feature>
<dbReference type="PANTHER" id="PTHR46623">
    <property type="entry name" value="CARBOXYMETHYLENEBUTENOLIDASE-RELATED"/>
    <property type="match status" value="1"/>
</dbReference>
<dbReference type="PROSITE" id="PS51318">
    <property type="entry name" value="TAT"/>
    <property type="match status" value="1"/>
</dbReference>
<sequence>MSTEKPVVTQAMINAYDEYTHLTLDRRSFMDKLTKLAGSAGAAAAIAPLLAANKASAEVIAADDNRLATKDVTFAGSKGEMKGYLAQPKEASGKLGGVIVIHENRGLNGHIRDIARRVALEGFVALAPDFLSPLGGTPDDEDKARDMFTNLDPALTAANAEASLTYLAKLDGSNGKVGAVGFCWGGGLVNRFATISPELKAGIAYYGAQPAASEVPKIKAALLLHYAGLDDRINAGIDAYRKELQAGGKTFEIFVYDGVNHAFNNDTSAARYDKKAADLAWGRTIEFLKKHLS</sequence>
<organism evidence="2 3">
    <name type="scientific">Rhizobium lusitanum</name>
    <dbReference type="NCBI Taxonomy" id="293958"/>
    <lineage>
        <taxon>Bacteria</taxon>
        <taxon>Pseudomonadati</taxon>
        <taxon>Pseudomonadota</taxon>
        <taxon>Alphaproteobacteria</taxon>
        <taxon>Hyphomicrobiales</taxon>
        <taxon>Rhizobiaceae</taxon>
        <taxon>Rhizobium/Agrobacterium group</taxon>
        <taxon>Rhizobium</taxon>
    </lineage>
</organism>
<comment type="caution">
    <text evidence="2">The sequence shown here is derived from an EMBL/GenBank/DDBJ whole genome shotgun (WGS) entry which is preliminary data.</text>
</comment>